<dbReference type="SUPFAM" id="SSF53756">
    <property type="entry name" value="UDP-Glycosyltransferase/glycogen phosphorylase"/>
    <property type="match status" value="1"/>
</dbReference>
<sequence>MQKLKEIIIISSFVPGHNRSPVSVNKKMVQLCSYVFDKVTFITSNYPPEEIKELHSDKIKLKNINLNFNSNNILKTILNYIIMQIQIPKIVKKSLSDNSYIMFWLSGPMIIPFLYCKLKRLPIIGFLYGNSRYKSDHKNLFNYLKAALMKFIALNSDYICVESRGVARHWNIDFDKKQMNEIHLFVDTTRFKEMKPYIERKMIIGMCCRLVPSKKVLESICAFHLLKDDFPEMRLQIAGNGPLFNECQELIKVLGESDRIDLLGWIENQNLPIYFNEWRLLLNPTNYEGLPNSLIESMCCGTPSLSSIVGGIEDVIIDEKTGWKLEDSSPEGIAQSLKSILKTDNCIEISKAAREFVNKKYSYDSSLKNLRKFMDLLI</sequence>
<dbReference type="AlphaFoldDB" id="A0A1H8EF77"/>
<dbReference type="STRING" id="474960.SAMN05216180_3001"/>
<dbReference type="InterPro" id="IPR001296">
    <property type="entry name" value="Glyco_trans_1"/>
</dbReference>
<feature type="domain" description="Glycosyl transferase family 1" evidence="1">
    <location>
        <begin position="198"/>
        <end position="351"/>
    </location>
</feature>
<evidence type="ECO:0000313" key="3">
    <source>
        <dbReference type="Proteomes" id="UP000199158"/>
    </source>
</evidence>
<evidence type="ECO:0000259" key="1">
    <source>
        <dbReference type="Pfam" id="PF00534"/>
    </source>
</evidence>
<dbReference type="PANTHER" id="PTHR12526">
    <property type="entry name" value="GLYCOSYLTRANSFERASE"/>
    <property type="match status" value="1"/>
</dbReference>
<dbReference type="GO" id="GO:0016757">
    <property type="term" value="F:glycosyltransferase activity"/>
    <property type="evidence" value="ECO:0007669"/>
    <property type="project" value="InterPro"/>
</dbReference>
<protein>
    <submittedName>
        <fullName evidence="2">Glycosyltransferase involved in cell wall bisynthesis</fullName>
    </submittedName>
</protein>
<dbReference type="Pfam" id="PF00534">
    <property type="entry name" value="Glycos_transf_1"/>
    <property type="match status" value="1"/>
</dbReference>
<organism evidence="2 3">
    <name type="scientific">Hydrogenoanaerobacterium saccharovorans</name>
    <dbReference type="NCBI Taxonomy" id="474960"/>
    <lineage>
        <taxon>Bacteria</taxon>
        <taxon>Bacillati</taxon>
        <taxon>Bacillota</taxon>
        <taxon>Clostridia</taxon>
        <taxon>Eubacteriales</taxon>
        <taxon>Oscillospiraceae</taxon>
        <taxon>Hydrogenoanaerobacterium</taxon>
    </lineage>
</organism>
<dbReference type="RefSeq" id="WP_092756663.1">
    <property type="nucleotide sequence ID" value="NZ_FOCG01000007.1"/>
</dbReference>
<dbReference type="EMBL" id="FOCG01000007">
    <property type="protein sequence ID" value="SEN18152.1"/>
    <property type="molecule type" value="Genomic_DNA"/>
</dbReference>
<reference evidence="2 3" key="1">
    <citation type="submission" date="2016-10" db="EMBL/GenBank/DDBJ databases">
        <authorList>
            <person name="de Groot N.N."/>
        </authorList>
    </citation>
    <scope>NUCLEOTIDE SEQUENCE [LARGE SCALE GENOMIC DNA]</scope>
    <source>
        <strain evidence="2 3">CGMCC 1.5070</strain>
    </source>
</reference>
<dbReference type="Proteomes" id="UP000199158">
    <property type="component" value="Unassembled WGS sequence"/>
</dbReference>
<dbReference type="OrthoDB" id="9772485at2"/>
<proteinExistence type="predicted"/>
<gene>
    <name evidence="2" type="ORF">SAMN05216180_3001</name>
</gene>
<dbReference type="PANTHER" id="PTHR12526:SF630">
    <property type="entry name" value="GLYCOSYLTRANSFERASE"/>
    <property type="match status" value="1"/>
</dbReference>
<accession>A0A1H8EF77</accession>
<keyword evidence="3" id="KW-1185">Reference proteome</keyword>
<dbReference type="Gene3D" id="3.40.50.2000">
    <property type="entry name" value="Glycogen Phosphorylase B"/>
    <property type="match status" value="2"/>
</dbReference>
<keyword evidence="2" id="KW-0808">Transferase</keyword>
<evidence type="ECO:0000313" key="2">
    <source>
        <dbReference type="EMBL" id="SEN18152.1"/>
    </source>
</evidence>
<name>A0A1H8EF77_9FIRM</name>
<dbReference type="CDD" id="cd03801">
    <property type="entry name" value="GT4_PimA-like"/>
    <property type="match status" value="1"/>
</dbReference>